<dbReference type="RefSeq" id="WP_331808310.1">
    <property type="nucleotide sequence ID" value="NZ_JAZHOU010000001.1"/>
</dbReference>
<reference evidence="1 2" key="1">
    <citation type="submission" date="2024-02" db="EMBL/GenBank/DDBJ databases">
        <title>Winogradskyella poriferorum JCM 12885.</title>
        <authorList>
            <person name="Zhang D.-F."/>
            <person name="Fu Z.-Y."/>
        </authorList>
    </citation>
    <scope>NUCLEOTIDE SEQUENCE [LARGE SCALE GENOMIC DNA]</scope>
    <source>
        <strain evidence="1 2">JCM 12885</strain>
    </source>
</reference>
<keyword evidence="2" id="KW-1185">Reference proteome</keyword>
<proteinExistence type="predicted"/>
<name>A0ABU7W0G5_9FLAO</name>
<dbReference type="InterPro" id="IPR014710">
    <property type="entry name" value="RmlC-like_jellyroll"/>
</dbReference>
<gene>
    <name evidence="1" type="ORF">V1468_00530</name>
</gene>
<organism evidence="1 2">
    <name type="scientific">Winogradskyella poriferorum</name>
    <dbReference type="NCBI Taxonomy" id="307627"/>
    <lineage>
        <taxon>Bacteria</taxon>
        <taxon>Pseudomonadati</taxon>
        <taxon>Bacteroidota</taxon>
        <taxon>Flavobacteriia</taxon>
        <taxon>Flavobacteriales</taxon>
        <taxon>Flavobacteriaceae</taxon>
        <taxon>Winogradskyella</taxon>
    </lineage>
</organism>
<evidence type="ECO:0000313" key="2">
    <source>
        <dbReference type="Proteomes" id="UP001356704"/>
    </source>
</evidence>
<dbReference type="SUPFAM" id="SSF51182">
    <property type="entry name" value="RmlC-like cupins"/>
    <property type="match status" value="1"/>
</dbReference>
<dbReference type="Gene3D" id="2.60.120.10">
    <property type="entry name" value="Jelly Rolls"/>
    <property type="match status" value="1"/>
</dbReference>
<accession>A0ABU7W0G5</accession>
<sequence>MNFNNVKPIFVVNLLILSLLFFGCKSVEKLPDPLQAGWKGEKVCEVVEENKSVRVLKCTFPPNVGHEKHYHSPHFGYTLSGGKFRITDTTGTREVDVPKGYHFSNDVKTIHEVLNIGETTAVFLIVEYK</sequence>
<comment type="caution">
    <text evidence="1">The sequence shown here is derived from an EMBL/GenBank/DDBJ whole genome shotgun (WGS) entry which is preliminary data.</text>
</comment>
<dbReference type="InterPro" id="IPR011051">
    <property type="entry name" value="RmlC_Cupin_sf"/>
</dbReference>
<evidence type="ECO:0000313" key="1">
    <source>
        <dbReference type="EMBL" id="MEF3077472.1"/>
    </source>
</evidence>
<dbReference type="PROSITE" id="PS51257">
    <property type="entry name" value="PROKAR_LIPOPROTEIN"/>
    <property type="match status" value="1"/>
</dbReference>
<dbReference type="EMBL" id="JAZHOU010000001">
    <property type="protein sequence ID" value="MEF3077472.1"/>
    <property type="molecule type" value="Genomic_DNA"/>
</dbReference>
<dbReference type="Proteomes" id="UP001356704">
    <property type="component" value="Unassembled WGS sequence"/>
</dbReference>
<protein>
    <submittedName>
        <fullName evidence="1">Cupin domain-containing protein</fullName>
    </submittedName>
</protein>